<evidence type="ECO:0000256" key="1">
    <source>
        <dbReference type="SAM" id="MobiDB-lite"/>
    </source>
</evidence>
<sequence length="69" mass="8053">MEINQQVKQKKPIKRIIPEKIAEVGQWKMVEPKDDEVVNEGNKTVHEEDKAVVDEEHKQEVSVEDVKMD</sequence>
<organism evidence="2 3">
    <name type="scientific">Aureobasidium pullulans</name>
    <name type="common">Black yeast</name>
    <name type="synonym">Pullularia pullulans</name>
    <dbReference type="NCBI Taxonomy" id="5580"/>
    <lineage>
        <taxon>Eukaryota</taxon>
        <taxon>Fungi</taxon>
        <taxon>Dikarya</taxon>
        <taxon>Ascomycota</taxon>
        <taxon>Pezizomycotina</taxon>
        <taxon>Dothideomycetes</taxon>
        <taxon>Dothideomycetidae</taxon>
        <taxon>Dothideales</taxon>
        <taxon>Saccotheciaceae</taxon>
        <taxon>Aureobasidium</taxon>
    </lineage>
</organism>
<proteinExistence type="predicted"/>
<dbReference type="Proteomes" id="UP001341245">
    <property type="component" value="Unassembled WGS sequence"/>
</dbReference>
<evidence type="ECO:0000313" key="2">
    <source>
        <dbReference type="EMBL" id="KAK6006193.1"/>
    </source>
</evidence>
<protein>
    <submittedName>
        <fullName evidence="2">Uncharacterized protein</fullName>
    </submittedName>
</protein>
<feature type="compositionally biased region" description="Basic and acidic residues" evidence="1">
    <location>
        <begin position="43"/>
        <end position="69"/>
    </location>
</feature>
<dbReference type="EMBL" id="JASGXD010000004">
    <property type="protein sequence ID" value="KAK6006193.1"/>
    <property type="molecule type" value="Genomic_DNA"/>
</dbReference>
<evidence type="ECO:0000313" key="3">
    <source>
        <dbReference type="Proteomes" id="UP001341245"/>
    </source>
</evidence>
<comment type="caution">
    <text evidence="2">The sequence shown here is derived from an EMBL/GenBank/DDBJ whole genome shotgun (WGS) entry which is preliminary data.</text>
</comment>
<accession>A0ABR0TP37</accession>
<reference evidence="2 3" key="1">
    <citation type="submission" date="2023-11" db="EMBL/GenBank/DDBJ databases">
        <title>Draft genome sequence and annotation of the polyextremotolerant black yeast-like fungus Aureobasidium pullulans NRRL 62042.</title>
        <authorList>
            <person name="Dielentheis-Frenken M.R.E."/>
            <person name="Wibberg D."/>
            <person name="Blank L.M."/>
            <person name="Tiso T."/>
        </authorList>
    </citation>
    <scope>NUCLEOTIDE SEQUENCE [LARGE SCALE GENOMIC DNA]</scope>
    <source>
        <strain evidence="2 3">NRRL 62042</strain>
    </source>
</reference>
<keyword evidence="3" id="KW-1185">Reference proteome</keyword>
<gene>
    <name evidence="2" type="ORF">QM012_006603</name>
</gene>
<feature type="region of interest" description="Disordered" evidence="1">
    <location>
        <begin position="41"/>
        <end position="69"/>
    </location>
</feature>
<name>A0ABR0TP37_AURPU</name>